<gene>
    <name evidence="5" type="ORF">IMCC3135_23385</name>
</gene>
<organism evidence="5 6">
    <name type="scientific">Granulosicoccus antarcticus IMCC3135</name>
    <dbReference type="NCBI Taxonomy" id="1192854"/>
    <lineage>
        <taxon>Bacteria</taxon>
        <taxon>Pseudomonadati</taxon>
        <taxon>Pseudomonadota</taxon>
        <taxon>Gammaproteobacteria</taxon>
        <taxon>Chromatiales</taxon>
        <taxon>Granulosicoccaceae</taxon>
        <taxon>Granulosicoccus</taxon>
    </lineage>
</organism>
<dbReference type="InterPro" id="IPR039568">
    <property type="entry name" value="Peptidase_MA-like_dom"/>
</dbReference>
<dbReference type="KEGG" id="gai:IMCC3135_23385"/>
<dbReference type="PROSITE" id="PS50005">
    <property type="entry name" value="TPR"/>
    <property type="match status" value="1"/>
</dbReference>
<dbReference type="AlphaFoldDB" id="A0A2Z2NTC4"/>
<dbReference type="Proteomes" id="UP000250079">
    <property type="component" value="Chromosome"/>
</dbReference>
<feature type="domain" description="Peptidase MA-like" evidence="4">
    <location>
        <begin position="420"/>
        <end position="558"/>
    </location>
</feature>
<dbReference type="PANTHER" id="PTHR12558:SF13">
    <property type="entry name" value="CELL DIVISION CYCLE PROTEIN 27 HOMOLOG"/>
    <property type="match status" value="1"/>
</dbReference>
<evidence type="ECO:0000256" key="1">
    <source>
        <dbReference type="PROSITE-ProRule" id="PRU00339"/>
    </source>
</evidence>
<keyword evidence="1" id="KW-0802">TPR repeat</keyword>
<feature type="signal peptide" evidence="3">
    <location>
        <begin position="1"/>
        <end position="25"/>
    </location>
</feature>
<dbReference type="Pfam" id="PF13432">
    <property type="entry name" value="TPR_16"/>
    <property type="match status" value="2"/>
</dbReference>
<dbReference type="Pfam" id="PF13485">
    <property type="entry name" value="Peptidase_MA_2"/>
    <property type="match status" value="1"/>
</dbReference>
<feature type="coiled-coil region" evidence="2">
    <location>
        <begin position="169"/>
        <end position="196"/>
    </location>
</feature>
<dbReference type="SMART" id="SM00028">
    <property type="entry name" value="TPR"/>
    <property type="match status" value="5"/>
</dbReference>
<evidence type="ECO:0000256" key="3">
    <source>
        <dbReference type="SAM" id="SignalP"/>
    </source>
</evidence>
<protein>
    <recommendedName>
        <fullName evidence="4">Peptidase MA-like domain-containing protein</fullName>
    </recommendedName>
</protein>
<dbReference type="RefSeq" id="WP_169727514.1">
    <property type="nucleotide sequence ID" value="NZ_CP018632.1"/>
</dbReference>
<sequence length="759" mass="85403">MRRAEHGSCLLLMLVLALSSGAAQAFTIHYDLDRSESLRECDRFVYRGKDDEANECYRQQLQSGDLLERADAAAALGDIRQANKFYREASANSTDPAIKTHWASLYLQTHQTSDAEALFREALLYDRSWLPARIGLAEALSEGFEGQARETLRELTVEYPDNVHALILLARIELELQNLTDARGLLNRALAEVKAQNLPPLEIYALHAGADLLEGKSLKPWIERALQYNPQYGDIYAIPAHFYIITYRYREAVDLYQKAVAIDPDLATAHRDLGINQLRVNNIFAARYHLQKAYDLDPFDAQTINTLRLLDDLDKMRVSYVDVPSPDDPETIIGRVLIRLDSEDADALEPYVIDLAIQAVQLFTKRYDFALLRPMVVELYHDHDDFGVRTVSTPGIGLLGVTFGYLTAMDSPKARAAGSFHWGSTLWHEMAHVFTLEATNHKLPRWFSEGLSVYEEWNSGPLSDRELSIEVLTAIRDKQLLPVDALDQGFVRPSYNGQVQVSYMQAGLVCDFIAQRWGHASLVSMLKGFAQGQDTGEALSEAIGLDSKAFDALFEEYLMVRFGDLLDTLDDYLAEVRQLERSLQFDDWVSAEALARDLIRRYPERIGAGNPYQVLAAALQEQGNVDAAIEVLLDWHALGGHDPDALLQLIVDLREAGRLDEAVPVMESLNWVMPYGTDVHRWLGEHYLQQQEPELALREFNALVGMQVDDLASAYLGKAQAALQQDDPMTARRQVLYALETAPFYRPAQQLLLSLSAGE</sequence>
<dbReference type="Gene3D" id="1.25.40.10">
    <property type="entry name" value="Tetratricopeptide repeat domain"/>
    <property type="match status" value="3"/>
</dbReference>
<evidence type="ECO:0000313" key="6">
    <source>
        <dbReference type="Proteomes" id="UP000250079"/>
    </source>
</evidence>
<keyword evidence="3" id="KW-0732">Signal</keyword>
<dbReference type="InterPro" id="IPR019734">
    <property type="entry name" value="TPR_rpt"/>
</dbReference>
<dbReference type="InterPro" id="IPR011990">
    <property type="entry name" value="TPR-like_helical_dom_sf"/>
</dbReference>
<feature type="repeat" description="TPR" evidence="1">
    <location>
        <begin position="233"/>
        <end position="266"/>
    </location>
</feature>
<evidence type="ECO:0000259" key="4">
    <source>
        <dbReference type="Pfam" id="PF13485"/>
    </source>
</evidence>
<accession>A0A2Z2NTC4</accession>
<keyword evidence="6" id="KW-1185">Reference proteome</keyword>
<evidence type="ECO:0000313" key="5">
    <source>
        <dbReference type="EMBL" id="ASJ74746.1"/>
    </source>
</evidence>
<dbReference type="PANTHER" id="PTHR12558">
    <property type="entry name" value="CELL DIVISION CYCLE 16,23,27"/>
    <property type="match status" value="1"/>
</dbReference>
<dbReference type="SUPFAM" id="SSF48452">
    <property type="entry name" value="TPR-like"/>
    <property type="match status" value="2"/>
</dbReference>
<reference evidence="5 6" key="1">
    <citation type="submission" date="2016-12" db="EMBL/GenBank/DDBJ databases">
        <authorList>
            <person name="Song W.-J."/>
            <person name="Kurnit D.M."/>
        </authorList>
    </citation>
    <scope>NUCLEOTIDE SEQUENCE [LARGE SCALE GENOMIC DNA]</scope>
    <source>
        <strain evidence="5 6">IMCC3135</strain>
    </source>
</reference>
<evidence type="ECO:0000256" key="2">
    <source>
        <dbReference type="SAM" id="Coils"/>
    </source>
</evidence>
<feature type="chain" id="PRO_5016350543" description="Peptidase MA-like domain-containing protein" evidence="3">
    <location>
        <begin position="26"/>
        <end position="759"/>
    </location>
</feature>
<dbReference type="EMBL" id="CP018632">
    <property type="protein sequence ID" value="ASJ74746.1"/>
    <property type="molecule type" value="Genomic_DNA"/>
</dbReference>
<keyword evidence="2" id="KW-0175">Coiled coil</keyword>
<name>A0A2Z2NTC4_9GAMM</name>
<proteinExistence type="predicted"/>